<dbReference type="RefSeq" id="YP_010359735.1">
    <property type="nucleotide sequence ID" value="NC_062776.1"/>
</dbReference>
<sequence length="2178" mass="247851">MSKVIDFINNGELVRNPKYNPKTKKGAKESPYLVSNIMSDDFTEGVNRMANKLRYTSQYSPREIEKFEEQNITVNNIDSEESLKRQRAENQSAFEQLGNMIIQGVANEAVLGSFLSLSNIVDAVGQVFTDENDYTNPVSEYIEGIQNTIRDEFEIYQKDPNATFAFGDFGWWTNNGVSAFSTLSMMLPTLGITKTIGLLGKIDKVKRAYNASTRGLAKLTHKAMKGAGVKAPSIAHLDNSVKYINNLTTNAVLSRTMENYMEARGVWTETYESTKQELEKYTDQQWKDFFARNPELNGKTIDQIARYIVGESADKTFVNDYAMLGQDILEFRGIGQLFGKVGKKLPTSRVRRSNKQAIENLRKKADINISGQTSTTTAPKTSFWKNRTDEFKEAIKHPLSTIGTLQLTEGFEEAYQGIQTEKGKEVAKMYLDPNYIPRTIESYITDDKIWEQAFWGAVGGMVFKGAGKGLSALQRQIKAKKLKGKESDANILNTLTAEEKIMNKEIQDRAALNKDVVDKLTMLNDYISPDDYVEDPITGERLQDEGVDVHRKLTPEEAEIKKQQVIDDYFTNLAINAYEAGTYDLLKEYITSPEFKEYFREAGVQLTKSEEDFTNQAFAKMDKVRDIYAENLYNVLYNSEIESEYTTKIVAREFTREQLEIESFGDRINTIQNEINKNNVDISSVDKYRRQAIDKHVSKLLNEINQAQEEVNNNPDISEQAKNQYNKIYNDRKRGLLKFLNDNNPLSENNRQSIIDIFNQSLGKGYQAERLSGDIQTILNDIEKLINESDKNIPEVPNNIKDLIDKQVAFQDKKADLENIQPKSQRDYNDRVDLIAQQVDYLTMKRMSDAATQVENWIKEQEDLDKAWQDILRNRVPKLKESLDMLKIGYFNTEDFSNSIRATIEEERQNRRQKEEEAKQVVVNGKQVSEEQAEAINNAVAEVSNNQQSNNDNSSTGEQTPRSGVSQTQTKQQSDDPNEIAVKAIIEDEDKITNKDLDDAVKLAKSFDPSINERAVGIASSKTFLLFRTSPNVFENALNKSSNSPEVKNIIETITQQLIEEGVSPEVAPHAAQRGVNMGMKQIVRALERRKDSKTETFRRLAEALATKQKVTIKSNDNNEVNAITTTIEDTEFDQIIKDFIEAYIQYKGITINKIKTKDHQGNTVIKNQKVVINLESLFKDIIEILSDDANKQMLDLDVQTAYHILYNIKDFINNSYNTNYVFTHKRSLNTLLNNPTDFYNAVYEASKRVEFIDNYMHIVPSRVNRGPDYEQVVNALQVGDDLEIVPVENRNHNIVSFAIKRKGIEIGFISNVVPDNDNNGYRIKLGPKGGINYHVRQVNNQIEANTDELFEAIFNNENDLWDLFHKKNLYDLGYGYDLTKEEYERIYNSEVIQKAIKDGVIKLDPALITDVDKAKRIIYNLKNIIFYNPLAQTIEEYKDSYEQWKENIFNNYKNTHKIGTLAANGKKVIVKYAGQTGTNQGVKETSDAIIENTEKGVNELPFKSDQHAIVGIDSDKDGIVAINELTGEKQQITAPFLAGNMGFLIGGRDKTPIIAMFTSANKVAGKIKENLHKELVDILTGFQNKKYTFEEVRDKLGLLFNSANTKFPSIFYGYDVISSNNQIILSIGHNTSKFNVIIHKFKAGNSNELGTGITYNPAGDNSKTTSFINVNDKLINIIATEITNNTIYNRTFFTLNNVGNGNTTDNPYFFKRDNKFVVKLGDSEIVYDNFGDFVLQNNAFNTNQGVNKHGGFFNDVDKATSMYINVATLAVPDQVQSPVEGDSIVGVANTIQTATLEKANSTERLLEKAAIPKSTIDLLTGKNVYGIPIVSGTYYYDKKDKTGNAKYNRDKKAVIFTKAGSNLANSSSTTLVRLLIHEQLHAHIDEHNLFDKENIIDDLFETYNKFIEAVENDVNYRDRNSERYSLAVNIKKWIEDNGFTFKDYFERIKTKQKDNYVELSEDEQRRVFAEEWLVESLSQSNIIKYLNQVEYTGEGVAVVTEDNEKKSIFQKIIDILLKIFNIKDSSIKNNTIFARQYEILNINDNNISNENEIKQDIKDNQVLSDKDVGEDITKESEIIEEDINEEDNEFDEDNYDSDIIEDEDYNTINDDSDELLSITSDIEDINAIKNNDGNIIAETLDITRINNMADYLNSYSEQDKPLIAKMLRNGELKYACR</sequence>
<organism evidence="2 3">
    <name type="scientific">uncultured phage cr9_1</name>
    <dbReference type="NCBI Taxonomy" id="2986400"/>
    <lineage>
        <taxon>Viruses</taxon>
        <taxon>Duplodnaviria</taxon>
        <taxon>Heunggongvirae</taxon>
        <taxon>Uroviricota</taxon>
        <taxon>Caudoviricetes</taxon>
        <taxon>Crassvirales</taxon>
        <taxon>Intestiviridae</taxon>
        <taxon>Crudevirinae</taxon>
        <taxon>Dabirmavirus</taxon>
        <taxon>Dabirmavirus hominis</taxon>
    </lineage>
</organism>
<evidence type="ECO:0000313" key="3">
    <source>
        <dbReference type="Proteomes" id="UP000827813"/>
    </source>
</evidence>
<evidence type="ECO:0000256" key="1">
    <source>
        <dbReference type="SAM" id="MobiDB-lite"/>
    </source>
</evidence>
<feature type="compositionally biased region" description="Polar residues" evidence="1">
    <location>
        <begin position="956"/>
        <end position="972"/>
    </location>
</feature>
<proteinExistence type="predicted"/>
<feature type="region of interest" description="Disordered" evidence="1">
    <location>
        <begin position="942"/>
        <end position="978"/>
    </location>
</feature>
<gene>
    <name evidence="2" type="primary">gp_23096</name>
</gene>
<protein>
    <submittedName>
        <fullName evidence="2">Uncharacterized protein</fullName>
    </submittedName>
</protein>
<reference evidence="2 3" key="1">
    <citation type="submission" date="2021-04" db="EMBL/GenBank/DDBJ databases">
        <authorList>
            <person name="Shkoporov A.N."/>
            <person name="Stockdale S.R."/>
            <person name="Guerin E."/>
            <person name="Ross R.P."/>
            <person name="Hill C."/>
        </authorList>
    </citation>
    <scope>NUCLEOTIDE SEQUENCE [LARGE SCALE GENOMIC DNA]</scope>
    <source>
        <strain evidence="3">cr9_1</strain>
    </source>
</reference>
<name>A0AAE7V498_9CAUD</name>
<keyword evidence="3" id="KW-1185">Reference proteome</keyword>
<dbReference type="KEGG" id="vg:75691298"/>
<dbReference type="Proteomes" id="UP000827813">
    <property type="component" value="Segment"/>
</dbReference>
<accession>A0AAE7V498</accession>
<evidence type="ECO:0000313" key="2">
    <source>
        <dbReference type="EMBL" id="QWM90163.1"/>
    </source>
</evidence>
<dbReference type="EMBL" id="MZ130486">
    <property type="protein sequence ID" value="QWM90163.1"/>
    <property type="molecule type" value="Genomic_DNA"/>
</dbReference>
<dbReference type="GeneID" id="75691298"/>
<feature type="compositionally biased region" description="Low complexity" evidence="1">
    <location>
        <begin position="944"/>
        <end position="955"/>
    </location>
</feature>